<dbReference type="GO" id="GO:0003676">
    <property type="term" value="F:nucleic acid binding"/>
    <property type="evidence" value="ECO:0007669"/>
    <property type="project" value="InterPro"/>
</dbReference>
<name>A0A388L341_CHABU</name>
<dbReference type="SUPFAM" id="SSF57756">
    <property type="entry name" value="Retrovirus zinc finger-like domains"/>
    <property type="match status" value="1"/>
</dbReference>
<evidence type="ECO:0000256" key="2">
    <source>
        <dbReference type="SAM" id="MobiDB-lite"/>
    </source>
</evidence>
<dbReference type="InterPro" id="IPR001878">
    <property type="entry name" value="Znf_CCHC"/>
</dbReference>
<accession>A0A388L341</accession>
<keyword evidence="1" id="KW-0863">Zinc-finger</keyword>
<organism evidence="4 5">
    <name type="scientific">Chara braunii</name>
    <name type="common">Braun's stonewort</name>
    <dbReference type="NCBI Taxonomy" id="69332"/>
    <lineage>
        <taxon>Eukaryota</taxon>
        <taxon>Viridiplantae</taxon>
        <taxon>Streptophyta</taxon>
        <taxon>Charophyceae</taxon>
        <taxon>Charales</taxon>
        <taxon>Characeae</taxon>
        <taxon>Chara</taxon>
    </lineage>
</organism>
<gene>
    <name evidence="4" type="ORF">CBR_g22942</name>
</gene>
<dbReference type="PROSITE" id="PS50158">
    <property type="entry name" value="ZF_CCHC"/>
    <property type="match status" value="1"/>
</dbReference>
<dbReference type="Gene3D" id="4.10.60.10">
    <property type="entry name" value="Zinc finger, CCHC-type"/>
    <property type="match status" value="1"/>
</dbReference>
<feature type="region of interest" description="Disordered" evidence="2">
    <location>
        <begin position="203"/>
        <end position="265"/>
    </location>
</feature>
<feature type="region of interest" description="Disordered" evidence="2">
    <location>
        <begin position="141"/>
        <end position="182"/>
    </location>
</feature>
<dbReference type="Gramene" id="GBG76724">
    <property type="protein sequence ID" value="GBG76724"/>
    <property type="gene ID" value="CBR_g22942"/>
</dbReference>
<sequence length="277" mass="32269">MYSGGPQVCHHCKQPGHFVRDCQLRQVPNVVALLGGNGGAPAQDNDGLLSTPNAIVPYRPPAANGGQNKGSRHNSNHGTNQGNKGYNNQGYDNGYNQGYSNNYGRTGYQQRPRNNWWTDNREREKNERFDKVWGWFSEEMENKDKERRAKEEKLEEEEEKRKVQAAEEERAKAKKERKEFERSLERMVKDNMKEVCQEVLGKKASTSRVSTAGCVMEARRDETRSDEGKRKEQDDRWRREDSAAREQLEKQRMEEMERLRKDNDDLIRMASQLWQSQ</sequence>
<dbReference type="GO" id="GO:0008270">
    <property type="term" value="F:zinc ion binding"/>
    <property type="evidence" value="ECO:0007669"/>
    <property type="project" value="UniProtKB-KW"/>
</dbReference>
<feature type="region of interest" description="Disordered" evidence="2">
    <location>
        <begin position="43"/>
        <end position="92"/>
    </location>
</feature>
<feature type="compositionally biased region" description="Basic and acidic residues" evidence="2">
    <location>
        <begin position="217"/>
        <end position="265"/>
    </location>
</feature>
<dbReference type="AlphaFoldDB" id="A0A388L341"/>
<reference evidence="4 5" key="1">
    <citation type="journal article" date="2018" name="Cell">
        <title>The Chara Genome: Secondary Complexity and Implications for Plant Terrestrialization.</title>
        <authorList>
            <person name="Nishiyama T."/>
            <person name="Sakayama H."/>
            <person name="Vries J.D."/>
            <person name="Buschmann H."/>
            <person name="Saint-Marcoux D."/>
            <person name="Ullrich K.K."/>
            <person name="Haas F.B."/>
            <person name="Vanderstraeten L."/>
            <person name="Becker D."/>
            <person name="Lang D."/>
            <person name="Vosolsobe S."/>
            <person name="Rombauts S."/>
            <person name="Wilhelmsson P.K.I."/>
            <person name="Janitza P."/>
            <person name="Kern R."/>
            <person name="Heyl A."/>
            <person name="Rumpler F."/>
            <person name="Villalobos L.I.A.C."/>
            <person name="Clay J.M."/>
            <person name="Skokan R."/>
            <person name="Toyoda A."/>
            <person name="Suzuki Y."/>
            <person name="Kagoshima H."/>
            <person name="Schijlen E."/>
            <person name="Tajeshwar N."/>
            <person name="Catarino B."/>
            <person name="Hetherington A.J."/>
            <person name="Saltykova A."/>
            <person name="Bonnot C."/>
            <person name="Breuninger H."/>
            <person name="Symeonidi A."/>
            <person name="Radhakrishnan G.V."/>
            <person name="Van Nieuwerburgh F."/>
            <person name="Deforce D."/>
            <person name="Chang C."/>
            <person name="Karol K.G."/>
            <person name="Hedrich R."/>
            <person name="Ulvskov P."/>
            <person name="Glockner G."/>
            <person name="Delwiche C.F."/>
            <person name="Petrasek J."/>
            <person name="Van de Peer Y."/>
            <person name="Friml J."/>
            <person name="Beilby M."/>
            <person name="Dolan L."/>
            <person name="Kohara Y."/>
            <person name="Sugano S."/>
            <person name="Fujiyama A."/>
            <person name="Delaux P.-M."/>
            <person name="Quint M."/>
            <person name="TheiBen G."/>
            <person name="Hagemann M."/>
            <person name="Harholt J."/>
            <person name="Dunand C."/>
            <person name="Zachgo S."/>
            <person name="Langdale J."/>
            <person name="Maumus F."/>
            <person name="Straeten D.V.D."/>
            <person name="Gould S.B."/>
            <person name="Rensing S.A."/>
        </authorList>
    </citation>
    <scope>NUCLEOTIDE SEQUENCE [LARGE SCALE GENOMIC DNA]</scope>
    <source>
        <strain evidence="4 5">S276</strain>
    </source>
</reference>
<evidence type="ECO:0000313" key="5">
    <source>
        <dbReference type="Proteomes" id="UP000265515"/>
    </source>
</evidence>
<dbReference type="Proteomes" id="UP000265515">
    <property type="component" value="Unassembled WGS sequence"/>
</dbReference>
<keyword evidence="5" id="KW-1185">Reference proteome</keyword>
<dbReference type="EMBL" id="BFEA01000252">
    <property type="protein sequence ID" value="GBG76724.1"/>
    <property type="molecule type" value="Genomic_DNA"/>
</dbReference>
<proteinExistence type="predicted"/>
<evidence type="ECO:0000313" key="4">
    <source>
        <dbReference type="EMBL" id="GBG76724.1"/>
    </source>
</evidence>
<dbReference type="SMART" id="SM00343">
    <property type="entry name" value="ZnF_C2HC"/>
    <property type="match status" value="1"/>
</dbReference>
<feature type="compositionally biased region" description="Low complexity" evidence="2">
    <location>
        <begin position="78"/>
        <end position="92"/>
    </location>
</feature>
<keyword evidence="1" id="KW-0862">Zinc</keyword>
<comment type="caution">
    <text evidence="4">The sequence shown here is derived from an EMBL/GenBank/DDBJ whole genome shotgun (WGS) entry which is preliminary data.</text>
</comment>
<dbReference type="Pfam" id="PF00098">
    <property type="entry name" value="zf-CCHC"/>
    <property type="match status" value="1"/>
</dbReference>
<feature type="domain" description="CCHC-type" evidence="3">
    <location>
        <begin position="9"/>
        <end position="22"/>
    </location>
</feature>
<dbReference type="InterPro" id="IPR036875">
    <property type="entry name" value="Znf_CCHC_sf"/>
</dbReference>
<evidence type="ECO:0000259" key="3">
    <source>
        <dbReference type="PROSITE" id="PS50158"/>
    </source>
</evidence>
<protein>
    <recommendedName>
        <fullName evidence="3">CCHC-type domain-containing protein</fullName>
    </recommendedName>
</protein>
<evidence type="ECO:0000256" key="1">
    <source>
        <dbReference type="PROSITE-ProRule" id="PRU00047"/>
    </source>
</evidence>
<keyword evidence="1" id="KW-0479">Metal-binding</keyword>